<dbReference type="KEGG" id="nps:KRR39_04075"/>
<gene>
    <name evidence="1" type="ORF">KRR39_04075</name>
</gene>
<accession>A0A975SZU5</accession>
<evidence type="ECO:0000313" key="1">
    <source>
        <dbReference type="EMBL" id="QWZ09013.1"/>
    </source>
</evidence>
<dbReference type="AlphaFoldDB" id="A0A975SZU5"/>
<dbReference type="Pfam" id="PF07040">
    <property type="entry name" value="DUF1326"/>
    <property type="match status" value="1"/>
</dbReference>
<organism evidence="1 2">
    <name type="scientific">Nocardioides panacis</name>
    <dbReference type="NCBI Taxonomy" id="2849501"/>
    <lineage>
        <taxon>Bacteria</taxon>
        <taxon>Bacillati</taxon>
        <taxon>Actinomycetota</taxon>
        <taxon>Actinomycetes</taxon>
        <taxon>Propionibacteriales</taxon>
        <taxon>Nocardioidaceae</taxon>
        <taxon>Nocardioides</taxon>
    </lineage>
</organism>
<dbReference type="EMBL" id="CP077062">
    <property type="protein sequence ID" value="QWZ09013.1"/>
    <property type="molecule type" value="Genomic_DNA"/>
</dbReference>
<keyword evidence="2" id="KW-1185">Reference proteome</keyword>
<protein>
    <submittedName>
        <fullName evidence="1">DUF1326 domain-containing protein</fullName>
    </submittedName>
</protein>
<evidence type="ECO:0000313" key="2">
    <source>
        <dbReference type="Proteomes" id="UP000683575"/>
    </source>
</evidence>
<dbReference type="Proteomes" id="UP000683575">
    <property type="component" value="Chromosome"/>
</dbReference>
<sequence>MSWNIAGRYFENCTCDLVCPCTASFDLGANKDRCTVVLVFHIDTGEIEGVDVGGLTLAACADTPRFMHEGNWRLGVLVDEAASEEQAGKLGAVFGGALGGPMAGLVPLVGEQLGVLRVPMRFESQDGHHALSLGDTGALEVDDVVPFGSETGEAAAMTHLFHPAGSTLTLGKAGASRFEAFGLVPALAGQSGFSTDFAWSA</sequence>
<proteinExistence type="predicted"/>
<dbReference type="InterPro" id="IPR009758">
    <property type="entry name" value="DUF1326"/>
</dbReference>
<reference evidence="1" key="1">
    <citation type="submission" date="2021-06" db="EMBL/GenBank/DDBJ databases">
        <title>Complete genome sequence of Nocardioides sp. G188.</title>
        <authorList>
            <person name="Im W.-T."/>
        </authorList>
    </citation>
    <scope>NUCLEOTIDE SEQUENCE</scope>
    <source>
        <strain evidence="1">G188</strain>
    </source>
</reference>
<dbReference type="RefSeq" id="WP_216940859.1">
    <property type="nucleotide sequence ID" value="NZ_CP077062.1"/>
</dbReference>
<name>A0A975SZU5_9ACTN</name>